<dbReference type="InterPro" id="IPR051020">
    <property type="entry name" value="ALDH-related_metabolic_enz"/>
</dbReference>
<dbReference type="Gene3D" id="3.40.605.10">
    <property type="entry name" value="Aldehyde Dehydrogenase, Chain A, domain 1"/>
    <property type="match status" value="1"/>
</dbReference>
<evidence type="ECO:0000259" key="4">
    <source>
        <dbReference type="Pfam" id="PF00171"/>
    </source>
</evidence>
<dbReference type="InterPro" id="IPR016161">
    <property type="entry name" value="Ald_DH/histidinol_DH"/>
</dbReference>
<dbReference type="GeneID" id="5709386"/>
<dbReference type="RefSeq" id="WP_012185147.1">
    <property type="nucleotide sequence ID" value="NC_009954.1"/>
</dbReference>
<dbReference type="KEGG" id="cma:Cmaq_0073"/>
<dbReference type="OrthoDB" id="6342at2157"/>
<dbReference type="InterPro" id="IPR015590">
    <property type="entry name" value="Aldehyde_DH_dom"/>
</dbReference>
<comment type="subunit">
    <text evidence="2">Homotetramer.</text>
</comment>
<dbReference type="PANTHER" id="PTHR42991:SF1">
    <property type="entry name" value="ALDEHYDE DEHYDROGENASE"/>
    <property type="match status" value="1"/>
</dbReference>
<dbReference type="Gene3D" id="3.40.309.10">
    <property type="entry name" value="Aldehyde Dehydrogenase, Chain A, domain 2"/>
    <property type="match status" value="1"/>
</dbReference>
<dbReference type="Pfam" id="PF00171">
    <property type="entry name" value="Aldedh"/>
    <property type="match status" value="1"/>
</dbReference>
<dbReference type="Proteomes" id="UP000001137">
    <property type="component" value="Chromosome"/>
</dbReference>
<dbReference type="eggNOG" id="arCOG01252">
    <property type="taxonomic scope" value="Archaea"/>
</dbReference>
<keyword evidence="3" id="KW-0560">Oxidoreductase</keyword>
<organism evidence="5 6">
    <name type="scientific">Caldivirga maquilingensis (strain ATCC 700844 / DSM 13496 / JCM 10307 / IC-167)</name>
    <dbReference type="NCBI Taxonomy" id="397948"/>
    <lineage>
        <taxon>Archaea</taxon>
        <taxon>Thermoproteota</taxon>
        <taxon>Thermoprotei</taxon>
        <taxon>Thermoproteales</taxon>
        <taxon>Thermoproteaceae</taxon>
        <taxon>Caldivirga</taxon>
    </lineage>
</organism>
<reference evidence="5 6" key="1">
    <citation type="submission" date="2007-10" db="EMBL/GenBank/DDBJ databases">
        <title>Complete sequence of Caldivirga maquilingensis IC-167.</title>
        <authorList>
            <consortium name="US DOE Joint Genome Institute"/>
            <person name="Copeland A."/>
            <person name="Lucas S."/>
            <person name="Lapidus A."/>
            <person name="Barry K."/>
            <person name="Glavina del Rio T."/>
            <person name="Dalin E."/>
            <person name="Tice H."/>
            <person name="Pitluck S."/>
            <person name="Saunders E."/>
            <person name="Brettin T."/>
            <person name="Bruce D."/>
            <person name="Detter J.C."/>
            <person name="Han C."/>
            <person name="Schmutz J."/>
            <person name="Larimer F."/>
            <person name="Land M."/>
            <person name="Hauser L."/>
            <person name="Kyrpides N."/>
            <person name="Ivanova N."/>
            <person name="Biddle J.F."/>
            <person name="Zhang Z."/>
            <person name="Fitz-Gibbon S.T."/>
            <person name="Lowe T.M."/>
            <person name="Saltikov C."/>
            <person name="House C.H."/>
            <person name="Richardson P."/>
        </authorList>
    </citation>
    <scope>NUCLEOTIDE SEQUENCE [LARGE SCALE GENOMIC DNA]</scope>
    <source>
        <strain evidence="6">ATCC 700844 / DSM 13496 / JCM 10307 / IC-167</strain>
    </source>
</reference>
<dbReference type="CDD" id="cd07145">
    <property type="entry name" value="ALDH_LactADH_F420-Bios"/>
    <property type="match status" value="1"/>
</dbReference>
<protein>
    <submittedName>
        <fullName evidence="5">Aldehyde dehydrogenase</fullName>
    </submittedName>
</protein>
<sequence>MQRQIPVYEPATGEVLAYVPDMSINEVRDAISKAYDALPRIQSIPAYERAKLLMKVAQAIRARKEELARLLTREIGRPIKSTRLILERTARIYELAAQELPHVLTGEFIPLEAYDYPAGNEKRIAFIRREPVGVVGAITPFNFPPDSMAHKVAPALAIGNTVVLKPSRNSPLTETEIAKIITEVGFPEGSINVVTGDSSMIGDEFVNNPKVSLITFTGSSKVGLNLASRAILMGKRVIMELGGSDAMIILEDADLNKAVQAATVGRFDYAGQFCNATKRLIVRDEVYDEFIKRLTESVSKLKIGDPLREDTDVGPLISREAVETMEFFVNDALSKGGRIIYRVSGVPERGFYYPPTILEAPFNSAVWIEEVFGPVLPVARVKDDDEAVELANRTEYGLDASIFSRNFSRAYKLATRIKAGTIFINDTTRLRFDNLPFGGFKKSGIGRESVRDTMIEMSEVKVISYTLD</sequence>
<dbReference type="InterPro" id="IPR016162">
    <property type="entry name" value="Ald_DH_N"/>
</dbReference>
<dbReference type="PANTHER" id="PTHR42991">
    <property type="entry name" value="ALDEHYDE DEHYDROGENASE"/>
    <property type="match status" value="1"/>
</dbReference>
<dbReference type="STRING" id="397948.Cmaq_0073"/>
<evidence type="ECO:0000313" key="5">
    <source>
        <dbReference type="EMBL" id="ABW00927.1"/>
    </source>
</evidence>
<name>A8M9P6_CALMQ</name>
<feature type="domain" description="Aldehyde dehydrogenase" evidence="4">
    <location>
        <begin position="3"/>
        <end position="463"/>
    </location>
</feature>
<evidence type="ECO:0000256" key="3">
    <source>
        <dbReference type="ARBA" id="ARBA00023002"/>
    </source>
</evidence>
<accession>A8M9P6</accession>
<dbReference type="InterPro" id="IPR016160">
    <property type="entry name" value="Ald_DH_CS_CYS"/>
</dbReference>
<dbReference type="PROSITE" id="PS00070">
    <property type="entry name" value="ALDEHYDE_DEHYDR_CYS"/>
    <property type="match status" value="1"/>
</dbReference>
<evidence type="ECO:0000313" key="6">
    <source>
        <dbReference type="Proteomes" id="UP000001137"/>
    </source>
</evidence>
<proteinExistence type="inferred from homology"/>
<evidence type="ECO:0000256" key="1">
    <source>
        <dbReference type="ARBA" id="ARBA00009986"/>
    </source>
</evidence>
<dbReference type="FunFam" id="3.40.309.10:FF:000009">
    <property type="entry name" value="Aldehyde dehydrogenase A"/>
    <property type="match status" value="1"/>
</dbReference>
<dbReference type="FunFam" id="3.40.605.10:FF:000007">
    <property type="entry name" value="NAD/NADP-dependent betaine aldehyde dehydrogenase"/>
    <property type="match status" value="1"/>
</dbReference>
<dbReference type="InterPro" id="IPR016163">
    <property type="entry name" value="Ald_DH_C"/>
</dbReference>
<comment type="similarity">
    <text evidence="1">Belongs to the aldehyde dehydrogenase family.</text>
</comment>
<dbReference type="SUPFAM" id="SSF53720">
    <property type="entry name" value="ALDH-like"/>
    <property type="match status" value="1"/>
</dbReference>
<gene>
    <name evidence="5" type="ordered locus">Cmaq_0073</name>
</gene>
<dbReference type="HOGENOM" id="CLU_005391_1_0_2"/>
<dbReference type="EMBL" id="CP000852">
    <property type="protein sequence ID" value="ABW00927.1"/>
    <property type="molecule type" value="Genomic_DNA"/>
</dbReference>
<dbReference type="GO" id="GO:0008911">
    <property type="term" value="F:lactaldehyde dehydrogenase (NAD+) activity"/>
    <property type="evidence" value="ECO:0007669"/>
    <property type="project" value="TreeGrafter"/>
</dbReference>
<evidence type="ECO:0000256" key="2">
    <source>
        <dbReference type="ARBA" id="ARBA00011881"/>
    </source>
</evidence>
<keyword evidence="6" id="KW-1185">Reference proteome</keyword>
<dbReference type="AlphaFoldDB" id="A8M9P6"/>